<feature type="domain" description="HTH myb-type" evidence="3">
    <location>
        <begin position="77"/>
        <end position="131"/>
    </location>
</feature>
<accession>A0ABR2HAW0</accession>
<dbReference type="InterPro" id="IPR050560">
    <property type="entry name" value="MYB_TF"/>
</dbReference>
<dbReference type="SMART" id="SM00717">
    <property type="entry name" value="SANT"/>
    <property type="match status" value="2"/>
</dbReference>
<dbReference type="Proteomes" id="UP001470230">
    <property type="component" value="Unassembled WGS sequence"/>
</dbReference>
<proteinExistence type="predicted"/>
<dbReference type="PANTHER" id="PTHR45614:SF253">
    <property type="entry name" value="CHROMOSOME UNDETERMINED SCAFFOLD_38, WHOLE GENOME SHOTGUN SEQUENCE"/>
    <property type="match status" value="1"/>
</dbReference>
<evidence type="ECO:0000313" key="5">
    <source>
        <dbReference type="Proteomes" id="UP001470230"/>
    </source>
</evidence>
<dbReference type="SUPFAM" id="SSF46689">
    <property type="entry name" value="Homeodomain-like"/>
    <property type="match status" value="1"/>
</dbReference>
<name>A0ABR2HAW0_9EUKA</name>
<evidence type="ECO:0008006" key="6">
    <source>
        <dbReference type="Google" id="ProtNLM"/>
    </source>
</evidence>
<dbReference type="EMBL" id="JAPFFF010000034">
    <property type="protein sequence ID" value="KAK8843591.1"/>
    <property type="molecule type" value="Genomic_DNA"/>
</dbReference>
<evidence type="ECO:0000313" key="4">
    <source>
        <dbReference type="EMBL" id="KAK8843591.1"/>
    </source>
</evidence>
<evidence type="ECO:0000256" key="1">
    <source>
        <dbReference type="SAM" id="MobiDB-lite"/>
    </source>
</evidence>
<comment type="caution">
    <text evidence="4">The sequence shown here is derived from an EMBL/GenBank/DDBJ whole genome shotgun (WGS) entry which is preliminary data.</text>
</comment>
<protein>
    <recommendedName>
        <fullName evidence="6">Myb-like DNA-binding domain containing protein</fullName>
    </recommendedName>
</protein>
<dbReference type="InterPro" id="IPR017930">
    <property type="entry name" value="Myb_dom"/>
</dbReference>
<feature type="region of interest" description="Disordered" evidence="1">
    <location>
        <begin position="168"/>
        <end position="192"/>
    </location>
</feature>
<dbReference type="InterPro" id="IPR001005">
    <property type="entry name" value="SANT/Myb"/>
</dbReference>
<dbReference type="InterPro" id="IPR009057">
    <property type="entry name" value="Homeodomain-like_sf"/>
</dbReference>
<sequence length="249" mass="30029">MSFTFSCENKRRKCNGRLPFTEEEDQKLLKIISNTMNKGYDSNEQIREDLIDWKIISKEMGNRSVRQCKERYFHYLSPQINKKDWTPEEDSLLFSTVGNIGKKWKIMEDLFENRTEIDIRNRYYVLQRKMSKLIRDESKKNFYHLTNLKFHNPNFRTNTNQITFQINNQIKEERKNSDEDKDEDEDKVNDALAAPVEEPNIDVYENLKEFFTDLDNETFEKYIYRGNRRALLSIFNGHVYDFSYINETT</sequence>
<dbReference type="PROSITE" id="PS51294">
    <property type="entry name" value="HTH_MYB"/>
    <property type="match status" value="1"/>
</dbReference>
<reference evidence="4 5" key="1">
    <citation type="submission" date="2024-04" db="EMBL/GenBank/DDBJ databases">
        <title>Tritrichomonas musculus Genome.</title>
        <authorList>
            <person name="Alves-Ferreira E."/>
            <person name="Grigg M."/>
            <person name="Lorenzi H."/>
            <person name="Galac M."/>
        </authorList>
    </citation>
    <scope>NUCLEOTIDE SEQUENCE [LARGE SCALE GENOMIC DNA]</scope>
    <source>
        <strain evidence="4 5">EAF2021</strain>
    </source>
</reference>
<feature type="domain" description="Myb-like" evidence="2">
    <location>
        <begin position="17"/>
        <end position="76"/>
    </location>
</feature>
<dbReference type="PROSITE" id="PS50090">
    <property type="entry name" value="MYB_LIKE"/>
    <property type="match status" value="2"/>
</dbReference>
<gene>
    <name evidence="4" type="ORF">M9Y10_024648</name>
</gene>
<dbReference type="Pfam" id="PF13921">
    <property type="entry name" value="Myb_DNA-bind_6"/>
    <property type="match status" value="1"/>
</dbReference>
<dbReference type="CDD" id="cd00167">
    <property type="entry name" value="SANT"/>
    <property type="match status" value="2"/>
</dbReference>
<keyword evidence="5" id="KW-1185">Reference proteome</keyword>
<evidence type="ECO:0000259" key="2">
    <source>
        <dbReference type="PROSITE" id="PS50090"/>
    </source>
</evidence>
<organism evidence="4 5">
    <name type="scientific">Tritrichomonas musculus</name>
    <dbReference type="NCBI Taxonomy" id="1915356"/>
    <lineage>
        <taxon>Eukaryota</taxon>
        <taxon>Metamonada</taxon>
        <taxon>Parabasalia</taxon>
        <taxon>Tritrichomonadida</taxon>
        <taxon>Tritrichomonadidae</taxon>
        <taxon>Tritrichomonas</taxon>
    </lineage>
</organism>
<dbReference type="Gene3D" id="1.10.10.60">
    <property type="entry name" value="Homeodomain-like"/>
    <property type="match status" value="2"/>
</dbReference>
<feature type="domain" description="Myb-like" evidence="2">
    <location>
        <begin position="77"/>
        <end position="127"/>
    </location>
</feature>
<evidence type="ECO:0000259" key="3">
    <source>
        <dbReference type="PROSITE" id="PS51294"/>
    </source>
</evidence>
<dbReference type="PANTHER" id="PTHR45614">
    <property type="entry name" value="MYB PROTEIN-RELATED"/>
    <property type="match status" value="1"/>
</dbReference>